<evidence type="ECO:0000313" key="2">
    <source>
        <dbReference type="Proteomes" id="UP000236449"/>
    </source>
</evidence>
<dbReference type="AlphaFoldDB" id="A0A2J8HSA6"/>
<dbReference type="Proteomes" id="UP000236449">
    <property type="component" value="Unassembled WGS sequence"/>
</dbReference>
<evidence type="ECO:0008006" key="3">
    <source>
        <dbReference type="Google" id="ProtNLM"/>
    </source>
</evidence>
<dbReference type="EMBL" id="POSK01000023">
    <property type="protein sequence ID" value="PNI01162.1"/>
    <property type="molecule type" value="Genomic_DNA"/>
</dbReference>
<sequence length="152" mass="16738">MTMTAVRRRKAVVGGLKVTNNIESFSQPTFTKTYADIPGSFVGSKQHIGFEASEWKLVLHGEAATTMMAAMLLGENSVLIYTESGVRGTEKYESIHTMTGDISREFSESKNGSQQTLTLTGQIKNYAWVENGVPITTISIPNDEYFIDGVLY</sequence>
<name>A0A2J8HSA6_VIBDI</name>
<reference evidence="1 2" key="1">
    <citation type="submission" date="2018-01" db="EMBL/GenBank/DDBJ databases">
        <title>Draft genome sequences of six Vibrio diazotrophicus strains isolated from deep-sea sediments of the Baltic Sea.</title>
        <authorList>
            <person name="Castillo D."/>
            <person name="Vandieken V."/>
            <person name="Chiang O."/>
            <person name="Middelboe M."/>
        </authorList>
    </citation>
    <scope>NUCLEOTIDE SEQUENCE [LARGE SCALE GENOMIC DNA]</scope>
    <source>
        <strain evidence="1 2">60.27F</strain>
    </source>
</reference>
<protein>
    <recommendedName>
        <fullName evidence="3">Phage tail protein</fullName>
    </recommendedName>
</protein>
<dbReference type="RefSeq" id="WP_102967268.1">
    <property type="nucleotide sequence ID" value="NZ_POSK01000023.1"/>
</dbReference>
<proteinExistence type="predicted"/>
<dbReference type="OrthoDB" id="5884107at2"/>
<gene>
    <name evidence="1" type="ORF">C1N32_20585</name>
</gene>
<evidence type="ECO:0000313" key="1">
    <source>
        <dbReference type="EMBL" id="PNI01162.1"/>
    </source>
</evidence>
<organism evidence="1 2">
    <name type="scientific">Vibrio diazotrophicus</name>
    <dbReference type="NCBI Taxonomy" id="685"/>
    <lineage>
        <taxon>Bacteria</taxon>
        <taxon>Pseudomonadati</taxon>
        <taxon>Pseudomonadota</taxon>
        <taxon>Gammaproteobacteria</taxon>
        <taxon>Vibrionales</taxon>
        <taxon>Vibrionaceae</taxon>
        <taxon>Vibrio</taxon>
    </lineage>
</organism>
<accession>A0A2J8HSA6</accession>
<comment type="caution">
    <text evidence="1">The sequence shown here is derived from an EMBL/GenBank/DDBJ whole genome shotgun (WGS) entry which is preliminary data.</text>
</comment>